<evidence type="ECO:0000256" key="12">
    <source>
        <dbReference type="ARBA" id="ARBA00022908"/>
    </source>
</evidence>
<dbReference type="PANTHER" id="PTHR42648:SF11">
    <property type="entry name" value="TRANSPOSON TY4-P GAG-POL POLYPROTEIN"/>
    <property type="match status" value="1"/>
</dbReference>
<dbReference type="InterPro" id="IPR043502">
    <property type="entry name" value="DNA/RNA_pol_sf"/>
</dbReference>
<proteinExistence type="predicted"/>
<dbReference type="Pfam" id="PF22936">
    <property type="entry name" value="Pol_BBD"/>
    <property type="match status" value="1"/>
</dbReference>
<evidence type="ECO:0000256" key="9">
    <source>
        <dbReference type="ARBA" id="ARBA00022801"/>
    </source>
</evidence>
<evidence type="ECO:0000259" key="21">
    <source>
        <dbReference type="PROSITE" id="PS50994"/>
    </source>
</evidence>
<gene>
    <name evidence="22" type="ORF">EEDITHA_LOCUS22485</name>
</gene>
<dbReference type="GO" id="GO:0003964">
    <property type="term" value="F:RNA-directed DNA polymerase activity"/>
    <property type="evidence" value="ECO:0007669"/>
    <property type="project" value="UniProtKB-KW"/>
</dbReference>
<name>A0AAU9VFN5_EUPED</name>
<evidence type="ECO:0000256" key="16">
    <source>
        <dbReference type="ARBA" id="ARBA00023172"/>
    </source>
</evidence>
<keyword evidence="17" id="KW-0511">Multifunctional enzyme</keyword>
<evidence type="ECO:0000256" key="10">
    <source>
        <dbReference type="ARBA" id="ARBA00022840"/>
    </source>
</evidence>
<evidence type="ECO:0000256" key="13">
    <source>
        <dbReference type="ARBA" id="ARBA00022918"/>
    </source>
</evidence>
<dbReference type="CDD" id="cd09272">
    <property type="entry name" value="RNase_HI_RT_Ty1"/>
    <property type="match status" value="1"/>
</dbReference>
<keyword evidence="2" id="KW-1188">Viral release from host cell</keyword>
<evidence type="ECO:0000256" key="5">
    <source>
        <dbReference type="ARBA" id="ARBA00022723"/>
    </source>
</evidence>
<evidence type="ECO:0000256" key="14">
    <source>
        <dbReference type="ARBA" id="ARBA00022932"/>
    </source>
</evidence>
<keyword evidence="8" id="KW-0255">Endonuclease</keyword>
<feature type="compositionally biased region" description="Acidic residues" evidence="19">
    <location>
        <begin position="795"/>
        <end position="805"/>
    </location>
</feature>
<dbReference type="GO" id="GO:0003676">
    <property type="term" value="F:nucleic acid binding"/>
    <property type="evidence" value="ECO:0007669"/>
    <property type="project" value="InterPro"/>
</dbReference>
<keyword evidence="9" id="KW-0378">Hydrolase</keyword>
<keyword evidence="23" id="KW-1185">Reference proteome</keyword>
<keyword evidence="5" id="KW-0479">Metal-binding</keyword>
<dbReference type="GO" id="GO:0008270">
    <property type="term" value="F:zinc ion binding"/>
    <property type="evidence" value="ECO:0007669"/>
    <property type="project" value="UniProtKB-KW"/>
</dbReference>
<dbReference type="GO" id="GO:0005524">
    <property type="term" value="F:ATP binding"/>
    <property type="evidence" value="ECO:0007669"/>
    <property type="project" value="UniProtKB-KW"/>
</dbReference>
<dbReference type="SUPFAM" id="SSF53098">
    <property type="entry name" value="Ribonuclease H-like"/>
    <property type="match status" value="1"/>
</dbReference>
<evidence type="ECO:0000256" key="4">
    <source>
        <dbReference type="ARBA" id="ARBA00022722"/>
    </source>
</evidence>
<dbReference type="InterPro" id="IPR036397">
    <property type="entry name" value="RNaseH_sf"/>
</dbReference>
<keyword evidence="14" id="KW-0548">Nucleotidyltransferase</keyword>
<evidence type="ECO:0000313" key="22">
    <source>
        <dbReference type="EMBL" id="CAH2108561.1"/>
    </source>
</evidence>
<organism evidence="22 23">
    <name type="scientific">Euphydryas editha</name>
    <name type="common">Edith's checkerspot</name>
    <dbReference type="NCBI Taxonomy" id="104508"/>
    <lineage>
        <taxon>Eukaryota</taxon>
        <taxon>Metazoa</taxon>
        <taxon>Ecdysozoa</taxon>
        <taxon>Arthropoda</taxon>
        <taxon>Hexapoda</taxon>
        <taxon>Insecta</taxon>
        <taxon>Pterygota</taxon>
        <taxon>Neoptera</taxon>
        <taxon>Endopterygota</taxon>
        <taxon>Lepidoptera</taxon>
        <taxon>Glossata</taxon>
        <taxon>Ditrysia</taxon>
        <taxon>Papilionoidea</taxon>
        <taxon>Nymphalidae</taxon>
        <taxon>Nymphalinae</taxon>
        <taxon>Euphydryas</taxon>
    </lineage>
</organism>
<dbReference type="GO" id="GO:0015074">
    <property type="term" value="P:DNA integration"/>
    <property type="evidence" value="ECO:0007669"/>
    <property type="project" value="UniProtKB-KW"/>
</dbReference>
<dbReference type="GO" id="GO:0003887">
    <property type="term" value="F:DNA-directed DNA polymerase activity"/>
    <property type="evidence" value="ECO:0007669"/>
    <property type="project" value="UniProtKB-KW"/>
</dbReference>
<dbReference type="Gene3D" id="4.10.60.10">
    <property type="entry name" value="Zinc finger, CCHC-type"/>
    <property type="match status" value="1"/>
</dbReference>
<keyword evidence="3" id="KW-0645">Protease</keyword>
<keyword evidence="11" id="KW-0460">Magnesium</keyword>
<dbReference type="SUPFAM" id="SSF56672">
    <property type="entry name" value="DNA/RNA polymerases"/>
    <property type="match status" value="1"/>
</dbReference>
<dbReference type="PANTHER" id="PTHR42648">
    <property type="entry name" value="TRANSPOSASE, PUTATIVE-RELATED"/>
    <property type="match status" value="1"/>
</dbReference>
<dbReference type="InterPro" id="IPR036875">
    <property type="entry name" value="Znf_CCHC_sf"/>
</dbReference>
<dbReference type="GO" id="GO:0006508">
    <property type="term" value="P:proteolysis"/>
    <property type="evidence" value="ECO:0007669"/>
    <property type="project" value="UniProtKB-KW"/>
</dbReference>
<dbReference type="Proteomes" id="UP001153954">
    <property type="component" value="Unassembled WGS sequence"/>
</dbReference>
<feature type="domain" description="Integrase catalytic" evidence="21">
    <location>
        <begin position="458"/>
        <end position="636"/>
    </location>
</feature>
<dbReference type="InterPro" id="IPR039537">
    <property type="entry name" value="Retrotran_Ty1/copia-like"/>
</dbReference>
<dbReference type="InterPro" id="IPR057670">
    <property type="entry name" value="SH3_retrovirus"/>
</dbReference>
<evidence type="ECO:0000256" key="1">
    <source>
        <dbReference type="ARBA" id="ARBA00002180"/>
    </source>
</evidence>
<keyword evidence="4" id="KW-0540">Nuclease</keyword>
<evidence type="ECO:0000256" key="15">
    <source>
        <dbReference type="ARBA" id="ARBA00023113"/>
    </source>
</evidence>
<dbReference type="Pfam" id="PF00098">
    <property type="entry name" value="zf-CCHC"/>
    <property type="match status" value="1"/>
</dbReference>
<dbReference type="Gene3D" id="3.30.420.10">
    <property type="entry name" value="Ribonuclease H-like superfamily/Ribonuclease H"/>
    <property type="match status" value="1"/>
</dbReference>
<dbReference type="SUPFAM" id="SSF57756">
    <property type="entry name" value="Retrovirus zinc finger-like domains"/>
    <property type="match status" value="1"/>
</dbReference>
<keyword evidence="18" id="KW-0862">Zinc</keyword>
<keyword evidence="18" id="KW-0863">Zinc-finger</keyword>
<protein>
    <recommendedName>
        <fullName evidence="24">Retrovirus-related Pol polyprotein from transposon TNT 1-94</fullName>
    </recommendedName>
</protein>
<evidence type="ECO:0000256" key="3">
    <source>
        <dbReference type="ARBA" id="ARBA00022670"/>
    </source>
</evidence>
<evidence type="ECO:0000259" key="20">
    <source>
        <dbReference type="PROSITE" id="PS50158"/>
    </source>
</evidence>
<dbReference type="InterPro" id="IPR054722">
    <property type="entry name" value="PolX-like_BBD"/>
</dbReference>
<feature type="region of interest" description="Disordered" evidence="19">
    <location>
        <begin position="757"/>
        <end position="807"/>
    </location>
</feature>
<comment type="function">
    <text evidence="1">The aspartyl protease (PR) mediates the proteolytic cleavages of the Gag and Gag-Pol polyproteins after assembly of the VLP.</text>
</comment>
<dbReference type="InterPro" id="IPR013103">
    <property type="entry name" value="RVT_2"/>
</dbReference>
<keyword evidence="10" id="KW-0067">ATP-binding</keyword>
<keyword evidence="16" id="KW-0233">DNA recombination</keyword>
<dbReference type="Pfam" id="PF25597">
    <property type="entry name" value="SH3_retrovirus"/>
    <property type="match status" value="1"/>
</dbReference>
<evidence type="ECO:0000256" key="17">
    <source>
        <dbReference type="ARBA" id="ARBA00023268"/>
    </source>
</evidence>
<evidence type="ECO:0000256" key="7">
    <source>
        <dbReference type="ARBA" id="ARBA00022750"/>
    </source>
</evidence>
<evidence type="ECO:0000256" key="8">
    <source>
        <dbReference type="ARBA" id="ARBA00022759"/>
    </source>
</evidence>
<comment type="caution">
    <text evidence="22">The sequence shown here is derived from an EMBL/GenBank/DDBJ whole genome shotgun (WGS) entry which is preliminary data.</text>
</comment>
<dbReference type="GO" id="GO:0006310">
    <property type="term" value="P:DNA recombination"/>
    <property type="evidence" value="ECO:0007669"/>
    <property type="project" value="UniProtKB-KW"/>
</dbReference>
<dbReference type="InterPro" id="IPR025724">
    <property type="entry name" value="GAG-pre-integrase_dom"/>
</dbReference>
<accession>A0AAU9VFN5</accession>
<dbReference type="GO" id="GO:0004519">
    <property type="term" value="F:endonuclease activity"/>
    <property type="evidence" value="ECO:0007669"/>
    <property type="project" value="UniProtKB-KW"/>
</dbReference>
<sequence length="1359" mass="155800">MATSIKIDRLTGDNYDTWKIHMRAILIKNDLWEYVSGSLPKPQLSDSKYADWVKMDRKAESDILLAVSPSELTALDGLESSKAIWDKLKSMYQSSGPARKASLLKRLVLTRMQEDDDLKKHIADFFDAVKKLREIGLIVIDELLAILLLYSLPDSFAMFRTAIESRDDLPSTETLKVKIIEDFEARKSKTTDQGALFVKRINKNKNANLKKNNDNQCFNKNNVECYRCGRRGHLAKECRTKYINKFKQSAQKVENGNDNKQTTMLLSTAEEVMLGEKVNPIWCIDSGCTGHMCNDKQLIQDFTRLDSELNLANSDRTKISGTGKVRILIDTGSEERQVDVEKVFYVSDLRTNLLSVAKMTDRGFEVRFRKKDAIVIDNNDKIHMRADRVGNLYYVRMSQNSVNNVATTKNSLDLWHQRLGHLNERDLKDMAKSGLVHGLTFNDDEKLSECEICISEKQTCTPFSRKREDRTNELLEIVHSDVCGPMNHQSYGGKKYFVTFIDDKSRWCEVYFIASKSDVLSVFKTYKAYAENLTGKKIKNLQSDNGREYVNNEFDDFLNKAGIRRRLTAPYTPQQNGIAERKNRTLVEMARCMMRQAGSPPALWAEAVNTANYIRNRCPTTALNGHIPFTLWKGKKPTMVYMNVFGSKAYYKEKGKPKGKFESRSQPGIFVGYDTQSKAYRIHDPTTRKIIVSRDVKFMNENAFRHEYKEILDEEKDNDEDRDTDKEQITVELNVSNERQEDNHRILRTRRDGNRSNWENLIEPSKRGKGRPRLIRTGQAGRPRKEYHTINDNTSDSENEPDNEPNEQMSAGITIIEQMTWKDIEKRNDESLWKAALEDEYLSQIKNKTWEIVPRPIQRKVIGSRFVFSTKSTGKKVRLVAKGCSQRPGEDFHETSSPVVRSSSIRLIAALSAELGLEIHQMDVVTAYLNGSLDEEVYMEVPDQLSEVLERVLAKDKVGSNKKIITDKNILETAKCWNKALEGCVNSVCLLRKSLYGLRQSGLQWYKRLVSMLNDIGFKALPQDPCLFIAQKGERMMLIGIYVDDMILATNDTVWMEDIKKQLGSTFEMKDMGKISTCLGIEFSRDNENRVYLSQKLYIDKLLERFGMNECKPVVTPIDANVKLEKPEYISSDIMEQYPYQSLIGALMHLAVSTRPDISYAVNYLSQFNTNYNIEHWKAAKRVLRYLKGTSDYGLVYERTGLPLFGVVDADWGGNSIDRRSYSGFAFILAGAPISWEARKQRTIALSSTEAEYMAISEATKEAMYLRDILNSISVNCECVTLFNDNQSAIKLAQSKNYHSRTKHIDIRHHFIRDKCEEGVINLKYLCTERMPADVLTKGLSGTRHHECLRKLGMMNECL</sequence>
<dbReference type="SMART" id="SM00343">
    <property type="entry name" value="ZnF_C2HC"/>
    <property type="match status" value="1"/>
</dbReference>
<dbReference type="InterPro" id="IPR001584">
    <property type="entry name" value="Integrase_cat-core"/>
</dbReference>
<keyword evidence="14" id="KW-0239">DNA-directed DNA polymerase</keyword>
<dbReference type="PROSITE" id="PS50158">
    <property type="entry name" value="ZF_CCHC"/>
    <property type="match status" value="1"/>
</dbReference>
<dbReference type="InterPro" id="IPR012337">
    <property type="entry name" value="RNaseH-like_sf"/>
</dbReference>
<keyword evidence="7" id="KW-0064">Aspartyl protease</keyword>
<dbReference type="Pfam" id="PF14223">
    <property type="entry name" value="Retrotran_gag_2"/>
    <property type="match status" value="1"/>
</dbReference>
<dbReference type="InterPro" id="IPR001878">
    <property type="entry name" value="Znf_CCHC"/>
</dbReference>
<keyword evidence="13" id="KW-0695">RNA-directed DNA polymerase</keyword>
<keyword evidence="12" id="KW-0229">DNA integration</keyword>
<evidence type="ECO:0000256" key="11">
    <source>
        <dbReference type="ARBA" id="ARBA00022842"/>
    </source>
</evidence>
<reference evidence="22" key="1">
    <citation type="submission" date="2022-03" db="EMBL/GenBank/DDBJ databases">
        <authorList>
            <person name="Tunstrom K."/>
        </authorList>
    </citation>
    <scope>NUCLEOTIDE SEQUENCE</scope>
</reference>
<evidence type="ECO:0008006" key="24">
    <source>
        <dbReference type="Google" id="ProtNLM"/>
    </source>
</evidence>
<keyword evidence="14" id="KW-0808">Transferase</keyword>
<dbReference type="GO" id="GO:0004190">
    <property type="term" value="F:aspartic-type endopeptidase activity"/>
    <property type="evidence" value="ECO:0007669"/>
    <property type="project" value="UniProtKB-KW"/>
</dbReference>
<keyword evidence="6" id="KW-0547">Nucleotide-binding</keyword>
<dbReference type="EMBL" id="CAKOGL010000031">
    <property type="protein sequence ID" value="CAH2108561.1"/>
    <property type="molecule type" value="Genomic_DNA"/>
</dbReference>
<feature type="domain" description="CCHC-type" evidence="20">
    <location>
        <begin position="225"/>
        <end position="239"/>
    </location>
</feature>
<dbReference type="Pfam" id="PF00665">
    <property type="entry name" value="rve"/>
    <property type="match status" value="1"/>
</dbReference>
<dbReference type="GO" id="GO:0042575">
    <property type="term" value="C:DNA polymerase complex"/>
    <property type="evidence" value="ECO:0007669"/>
    <property type="project" value="UniProtKB-ARBA"/>
</dbReference>
<keyword evidence="15" id="KW-0917">Virion maturation</keyword>
<evidence type="ECO:0000256" key="18">
    <source>
        <dbReference type="PROSITE-ProRule" id="PRU00047"/>
    </source>
</evidence>
<evidence type="ECO:0000256" key="2">
    <source>
        <dbReference type="ARBA" id="ARBA00022612"/>
    </source>
</evidence>
<dbReference type="Pfam" id="PF13976">
    <property type="entry name" value="gag_pre-integrs"/>
    <property type="match status" value="1"/>
</dbReference>
<evidence type="ECO:0000313" key="23">
    <source>
        <dbReference type="Proteomes" id="UP001153954"/>
    </source>
</evidence>
<evidence type="ECO:0000256" key="19">
    <source>
        <dbReference type="SAM" id="MobiDB-lite"/>
    </source>
</evidence>
<evidence type="ECO:0000256" key="6">
    <source>
        <dbReference type="ARBA" id="ARBA00022741"/>
    </source>
</evidence>
<dbReference type="PROSITE" id="PS50994">
    <property type="entry name" value="INTEGRASE"/>
    <property type="match status" value="1"/>
</dbReference>
<dbReference type="Pfam" id="PF07727">
    <property type="entry name" value="RVT_2"/>
    <property type="match status" value="2"/>
</dbReference>